<name>A0ABV6JUR9_9PROT</name>
<dbReference type="EMBL" id="JBHLUN010000008">
    <property type="protein sequence ID" value="MFC0409075.1"/>
    <property type="molecule type" value="Genomic_DNA"/>
</dbReference>
<organism evidence="2 3">
    <name type="scientific">Roseomonas elaeocarpi</name>
    <dbReference type="NCBI Taxonomy" id="907779"/>
    <lineage>
        <taxon>Bacteria</taxon>
        <taxon>Pseudomonadati</taxon>
        <taxon>Pseudomonadota</taxon>
        <taxon>Alphaproteobacteria</taxon>
        <taxon>Acetobacterales</taxon>
        <taxon>Roseomonadaceae</taxon>
        <taxon>Roseomonas</taxon>
    </lineage>
</organism>
<proteinExistence type="predicted"/>
<dbReference type="EC" id="1.-.-.-" evidence="2"/>
<keyword evidence="2" id="KW-0560">Oxidoreductase</keyword>
<keyword evidence="3" id="KW-1185">Reference proteome</keyword>
<accession>A0ABV6JUR9</accession>
<protein>
    <submittedName>
        <fullName evidence="2">Gluconate 2-dehydrogenase subunit 3 family protein</fullName>
        <ecNumber evidence="2">1.-.-.-</ecNumber>
    </submittedName>
</protein>
<dbReference type="Pfam" id="PF13618">
    <property type="entry name" value="Gluconate_2-dh3"/>
    <property type="match status" value="1"/>
</dbReference>
<evidence type="ECO:0000313" key="2">
    <source>
        <dbReference type="EMBL" id="MFC0409075.1"/>
    </source>
</evidence>
<dbReference type="Proteomes" id="UP001589865">
    <property type="component" value="Unassembled WGS sequence"/>
</dbReference>
<comment type="caution">
    <text evidence="2">The sequence shown here is derived from an EMBL/GenBank/DDBJ whole genome shotgun (WGS) entry which is preliminary data.</text>
</comment>
<feature type="chain" id="PRO_5047027356" evidence="1">
    <location>
        <begin position="27"/>
        <end position="258"/>
    </location>
</feature>
<evidence type="ECO:0000313" key="3">
    <source>
        <dbReference type="Proteomes" id="UP001589865"/>
    </source>
</evidence>
<evidence type="ECO:0000256" key="1">
    <source>
        <dbReference type="SAM" id="SignalP"/>
    </source>
</evidence>
<dbReference type="InterPro" id="IPR027056">
    <property type="entry name" value="Gluconate_2DH_su3"/>
</dbReference>
<reference evidence="2 3" key="1">
    <citation type="submission" date="2024-09" db="EMBL/GenBank/DDBJ databases">
        <authorList>
            <person name="Sun Q."/>
            <person name="Mori K."/>
        </authorList>
    </citation>
    <scope>NUCLEOTIDE SEQUENCE [LARGE SCALE GENOMIC DNA]</scope>
    <source>
        <strain evidence="2 3">TBRC 5777</strain>
    </source>
</reference>
<dbReference type="GO" id="GO:0016491">
    <property type="term" value="F:oxidoreductase activity"/>
    <property type="evidence" value="ECO:0007669"/>
    <property type="project" value="UniProtKB-KW"/>
</dbReference>
<feature type="signal peptide" evidence="1">
    <location>
        <begin position="1"/>
        <end position="26"/>
    </location>
</feature>
<dbReference type="RefSeq" id="WP_377044825.1">
    <property type="nucleotide sequence ID" value="NZ_JBHLUN010000008.1"/>
</dbReference>
<keyword evidence="1" id="KW-0732">Signal</keyword>
<sequence length="258" mass="28052">MPPTTTTRRALLGASALAGIAGSATARTISGMMPWQPGEVYPPLGLEPPGGWLYLNADEVAVLEAIADRFIPADERSLGGKDAGCVVFIDRQLAGPYGRLDGWYMEGPFPANPLPTQGFQSPLRPMQVYRDGLRALAAYVGKTFSNRKFGQLSGEDQDKLLTGLEKGEIKLDGFDGRALFEQIYSNMMEGYFADPIYGGNKDMTGWKLLGFPGARYDYRDVIAHPNQRYTLPPVGLVGRSDWGKLVDPSRRSGRGGAT</sequence>
<gene>
    <name evidence="2" type="ORF">ACFFGY_12505</name>
</gene>